<reference evidence="2 3" key="1">
    <citation type="submission" date="2014-04" db="EMBL/GenBank/DDBJ databases">
        <title>A comprehensive comparison of genomes of Erythrobacter spp. Strains.</title>
        <authorList>
            <person name="Zheng Q."/>
        </authorList>
    </citation>
    <scope>NUCLEOTIDE SEQUENCE [LARGE SCALE GENOMIC DNA]</scope>
    <source>
        <strain evidence="2 3">DSM 8509</strain>
    </source>
</reference>
<dbReference type="KEGG" id="elq:Ga0102493_112556"/>
<dbReference type="Proteomes" id="UP000027866">
    <property type="component" value="Unassembled WGS sequence"/>
</dbReference>
<organism evidence="2 3">
    <name type="scientific">Erythrobacter litoralis</name>
    <dbReference type="NCBI Taxonomy" id="39960"/>
    <lineage>
        <taxon>Bacteria</taxon>
        <taxon>Pseudomonadati</taxon>
        <taxon>Pseudomonadota</taxon>
        <taxon>Alphaproteobacteria</taxon>
        <taxon>Sphingomonadales</taxon>
        <taxon>Erythrobacteraceae</taxon>
        <taxon>Erythrobacter/Porphyrobacter group</taxon>
        <taxon>Erythrobacter</taxon>
    </lineage>
</organism>
<dbReference type="EMBL" id="JMIX01000003">
    <property type="protein sequence ID" value="KEO98949.1"/>
    <property type="molecule type" value="Genomic_DNA"/>
</dbReference>
<sequence>MRILALPLAALALIGADDPSAAEAEAPATAEASPDREACRDRIEHARRASGQPPLLRRGPATPDDPVLIYAVDRRQDGCAVMVVKGDPQDIRPLPEAPREGKLLWRAQPSR</sequence>
<accession>A0A074MZX4</accession>
<dbReference type="RefSeq" id="WP_034901443.1">
    <property type="nucleotide sequence ID" value="NZ_CP017057.1"/>
</dbReference>
<feature type="compositionally biased region" description="Basic and acidic residues" evidence="1">
    <location>
        <begin position="33"/>
        <end position="47"/>
    </location>
</feature>
<evidence type="ECO:0000313" key="3">
    <source>
        <dbReference type="Proteomes" id="UP000027866"/>
    </source>
</evidence>
<dbReference type="OrthoDB" id="7392086at2"/>
<protein>
    <submittedName>
        <fullName evidence="2">Uncharacterized protein</fullName>
    </submittedName>
</protein>
<proteinExistence type="predicted"/>
<keyword evidence="3" id="KW-1185">Reference proteome</keyword>
<name>A0A074MZX4_9SPHN</name>
<evidence type="ECO:0000313" key="2">
    <source>
        <dbReference type="EMBL" id="KEO98949.1"/>
    </source>
</evidence>
<feature type="region of interest" description="Disordered" evidence="1">
    <location>
        <begin position="19"/>
        <end position="63"/>
    </location>
</feature>
<gene>
    <name evidence="2" type="ORF">EH32_07540</name>
</gene>
<evidence type="ECO:0000256" key="1">
    <source>
        <dbReference type="SAM" id="MobiDB-lite"/>
    </source>
</evidence>
<feature type="compositionally biased region" description="Low complexity" evidence="1">
    <location>
        <begin position="19"/>
        <end position="32"/>
    </location>
</feature>
<feature type="region of interest" description="Disordered" evidence="1">
    <location>
        <begin position="88"/>
        <end position="111"/>
    </location>
</feature>
<dbReference type="AlphaFoldDB" id="A0A074MZX4"/>
<comment type="caution">
    <text evidence="2">The sequence shown here is derived from an EMBL/GenBank/DDBJ whole genome shotgun (WGS) entry which is preliminary data.</text>
</comment>
<dbReference type="PATRIC" id="fig|39960.10.peg.1652"/>